<protein>
    <submittedName>
        <fullName evidence="2">Uncharacterized protein</fullName>
    </submittedName>
</protein>
<accession>A0A5J4U229</accession>
<dbReference type="EMBL" id="SNRW01021769">
    <property type="protein sequence ID" value="KAA6364349.1"/>
    <property type="molecule type" value="Genomic_DNA"/>
</dbReference>
<organism evidence="2 3">
    <name type="scientific">Streblomastix strix</name>
    <dbReference type="NCBI Taxonomy" id="222440"/>
    <lineage>
        <taxon>Eukaryota</taxon>
        <taxon>Metamonada</taxon>
        <taxon>Preaxostyla</taxon>
        <taxon>Oxymonadida</taxon>
        <taxon>Streblomastigidae</taxon>
        <taxon>Streblomastix</taxon>
    </lineage>
</organism>
<gene>
    <name evidence="2" type="ORF">EZS28_040124</name>
</gene>
<proteinExistence type="predicted"/>
<feature type="region of interest" description="Disordered" evidence="1">
    <location>
        <begin position="67"/>
        <end position="88"/>
    </location>
</feature>
<evidence type="ECO:0000313" key="2">
    <source>
        <dbReference type="EMBL" id="KAA6364349.1"/>
    </source>
</evidence>
<sequence length="167" mass="18731">MDSRRCISLMERLTKRGQSKSVVRTAEGQEEYLESRQILGRVASGAQRGYSDGSELPGCDSFQPVLYGPEAGKQMEKDPGLQSSQQSNYKYPLQDGRFQYCNTSSEISRLYNSYGFGECLSPHQIEPRTSEIHGIQVHGQGLCIRRNAHWLESFSTAALKDNEIDST</sequence>
<comment type="caution">
    <text evidence="2">The sequence shown here is derived from an EMBL/GenBank/DDBJ whole genome shotgun (WGS) entry which is preliminary data.</text>
</comment>
<dbReference type="AlphaFoldDB" id="A0A5J4U229"/>
<dbReference type="Proteomes" id="UP000324800">
    <property type="component" value="Unassembled WGS sequence"/>
</dbReference>
<evidence type="ECO:0000256" key="1">
    <source>
        <dbReference type="SAM" id="MobiDB-lite"/>
    </source>
</evidence>
<evidence type="ECO:0000313" key="3">
    <source>
        <dbReference type="Proteomes" id="UP000324800"/>
    </source>
</evidence>
<reference evidence="2 3" key="1">
    <citation type="submission" date="2019-03" db="EMBL/GenBank/DDBJ databases">
        <title>Single cell metagenomics reveals metabolic interactions within the superorganism composed of flagellate Streblomastix strix and complex community of Bacteroidetes bacteria on its surface.</title>
        <authorList>
            <person name="Treitli S.C."/>
            <person name="Kolisko M."/>
            <person name="Husnik F."/>
            <person name="Keeling P."/>
            <person name="Hampl V."/>
        </authorList>
    </citation>
    <scope>NUCLEOTIDE SEQUENCE [LARGE SCALE GENOMIC DNA]</scope>
    <source>
        <strain evidence="2">ST1C</strain>
    </source>
</reference>
<name>A0A5J4U229_9EUKA</name>